<dbReference type="GO" id="GO:0004177">
    <property type="term" value="F:aminopeptidase activity"/>
    <property type="evidence" value="ECO:0007669"/>
    <property type="project" value="UniProtKB-KW"/>
</dbReference>
<dbReference type="InterPro" id="IPR013783">
    <property type="entry name" value="Ig-like_fold"/>
</dbReference>
<gene>
    <name evidence="2" type="ORF">METEAL_30970</name>
</gene>
<name>A0AA48H8V5_9BACT</name>
<sequence length="441" mass="47330">MRLPLYLSLALALGAQVPPTAKDMAGHVESARLRRTVERLAAFGTRHSLSKASTEARGIVAARNWLIGETRDLAMLPGSRLIPFEDRFIQEPGPRVPKATEMVNVGVLLPALDPSRVKDALVVCAHYDSRASDVMDAESDAPGAVDNASGVALAFEMAHVMCADRTAVNVYFVATAGEEQGLLGAAHLARRLKAEGVNVIAMLAADTVGNTSGPGGAKAGGTVRIFSEGVPAAETEAQKRAREALGGENDSPSREFARYLKRFGERFADQLEMKVMLRRDRVGRGGDHLAFNREGFPAARVTETQENFDRQHQIPRVEGGRTYGDSPAFFDPGYCAKITREMVGAFHGLALAPEAPRNVTLSGAATPDARLSWTPITDPRVASMVVYRRSADAVAWQEDKAVPVGDHADLPGVGTDNFFFAVATRDRDGNESMAVAPTRVP</sequence>
<dbReference type="Gene3D" id="2.60.40.10">
    <property type="entry name" value="Immunoglobulins"/>
    <property type="match status" value="1"/>
</dbReference>
<reference evidence="3" key="1">
    <citation type="journal article" date="2023" name="Int. J. Syst. Evol. Microbiol.">
        <title>Mesoterricola silvestris gen. nov., sp. nov., Mesoterricola sediminis sp. nov., Geothrix oryzae sp. nov., Geothrix edaphica sp. nov., Geothrix rubra sp. nov., and Geothrix limicola sp. nov., six novel members of Acidobacteriota isolated from soils.</title>
        <authorList>
            <person name="Itoh H."/>
            <person name="Sugisawa Y."/>
            <person name="Mise K."/>
            <person name="Xu Z."/>
            <person name="Kuniyasu M."/>
            <person name="Ushijima N."/>
            <person name="Kawano K."/>
            <person name="Kobayashi E."/>
            <person name="Shiratori Y."/>
            <person name="Masuda Y."/>
            <person name="Senoo K."/>
        </authorList>
    </citation>
    <scope>NUCLEOTIDE SEQUENCE [LARGE SCALE GENOMIC DNA]</scope>
    <source>
        <strain evidence="3">W79</strain>
    </source>
</reference>
<keyword evidence="2" id="KW-0031">Aminopeptidase</keyword>
<dbReference type="InterPro" id="IPR045175">
    <property type="entry name" value="M28_fam"/>
</dbReference>
<dbReference type="PANTHER" id="PTHR12147">
    <property type="entry name" value="METALLOPEPTIDASE M28 FAMILY MEMBER"/>
    <property type="match status" value="1"/>
</dbReference>
<dbReference type="RefSeq" id="WP_316412589.1">
    <property type="nucleotide sequence ID" value="NZ_AP027080.1"/>
</dbReference>
<dbReference type="EMBL" id="AP027080">
    <property type="protein sequence ID" value="BDU73923.1"/>
    <property type="molecule type" value="Genomic_DNA"/>
</dbReference>
<dbReference type="GO" id="GO:0008235">
    <property type="term" value="F:metalloexopeptidase activity"/>
    <property type="evidence" value="ECO:0007669"/>
    <property type="project" value="InterPro"/>
</dbReference>
<dbReference type="PANTHER" id="PTHR12147:SF26">
    <property type="entry name" value="PEPTIDASE M28 DOMAIN-CONTAINING PROTEIN"/>
    <property type="match status" value="1"/>
</dbReference>
<keyword evidence="2" id="KW-0645">Protease</keyword>
<keyword evidence="2" id="KW-0378">Hydrolase</keyword>
<dbReference type="AlphaFoldDB" id="A0AA48H8V5"/>
<protein>
    <submittedName>
        <fullName evidence="2">Aminopeptidase</fullName>
    </submittedName>
</protein>
<dbReference type="Gene3D" id="3.40.630.10">
    <property type="entry name" value="Zn peptidases"/>
    <property type="match status" value="1"/>
</dbReference>
<proteinExistence type="predicted"/>
<dbReference type="GO" id="GO:0006508">
    <property type="term" value="P:proteolysis"/>
    <property type="evidence" value="ECO:0007669"/>
    <property type="project" value="InterPro"/>
</dbReference>
<feature type="domain" description="Peptidase M28" evidence="1">
    <location>
        <begin position="114"/>
        <end position="306"/>
    </location>
</feature>
<dbReference type="InterPro" id="IPR007484">
    <property type="entry name" value="Peptidase_M28"/>
</dbReference>
<evidence type="ECO:0000313" key="3">
    <source>
        <dbReference type="Proteomes" id="UP001238179"/>
    </source>
</evidence>
<evidence type="ECO:0000259" key="1">
    <source>
        <dbReference type="Pfam" id="PF04389"/>
    </source>
</evidence>
<dbReference type="KEGG" id="msil:METEAL_30970"/>
<dbReference type="Pfam" id="PF04389">
    <property type="entry name" value="Peptidase_M28"/>
    <property type="match status" value="1"/>
</dbReference>
<evidence type="ECO:0000313" key="2">
    <source>
        <dbReference type="EMBL" id="BDU73923.1"/>
    </source>
</evidence>
<keyword evidence="3" id="KW-1185">Reference proteome</keyword>
<dbReference type="SUPFAM" id="SSF53187">
    <property type="entry name" value="Zn-dependent exopeptidases"/>
    <property type="match status" value="1"/>
</dbReference>
<accession>A0AA48H8V5</accession>
<organism evidence="2 3">
    <name type="scientific">Mesoterricola silvestris</name>
    <dbReference type="NCBI Taxonomy" id="2927979"/>
    <lineage>
        <taxon>Bacteria</taxon>
        <taxon>Pseudomonadati</taxon>
        <taxon>Acidobacteriota</taxon>
        <taxon>Holophagae</taxon>
        <taxon>Holophagales</taxon>
        <taxon>Holophagaceae</taxon>
        <taxon>Mesoterricola</taxon>
    </lineage>
</organism>
<dbReference type="Proteomes" id="UP001238179">
    <property type="component" value="Chromosome"/>
</dbReference>